<accession>A0AB39P040</accession>
<reference evidence="1" key="1">
    <citation type="submission" date="2024-07" db="EMBL/GenBank/DDBJ databases">
        <authorList>
            <person name="Yu S.T."/>
        </authorList>
    </citation>
    <scope>NUCLEOTIDE SEQUENCE</scope>
    <source>
        <strain evidence="1">R21</strain>
    </source>
</reference>
<dbReference type="AlphaFoldDB" id="A0AB39P040"/>
<proteinExistence type="predicted"/>
<gene>
    <name evidence="1" type="ORF">AB5J56_00035</name>
</gene>
<dbReference type="RefSeq" id="WP_369228758.1">
    <property type="nucleotide sequence ID" value="NZ_CP163435.1"/>
</dbReference>
<sequence>MDLSTPAGLESLARAVAEQLGADRTEQDSDSGRMRIIYADGRALEFALNRHRTRITVTAVLPEQAAVHGIGVKPITISTLPQPRPTEARATAAARHTVGHIRRRLLPAHTAALAQLREHTAPQPATLQRADTALAGFLDRPQGAVAISEQPVRRPLGWSDRCAVAWWHTLDGPSRAVAPFLADTLRRAGLATTEPHGSGYVFFAEPPAEPSDTRFRIAPATGGEEWDLVDEFTGACARTYGDREWALAIADGANREEDAARRAKVVSMNLPGMSHDLIEEERFRALAVELATAGHMPYGLSDVDYTQTPGFHIFPSPQPGAAKVARLLEPWGSIRPGARLEAPDREVERHDKDMETYARLLTKPGRTVAVRTDGIHVTHNSPPTRP</sequence>
<evidence type="ECO:0000313" key="1">
    <source>
        <dbReference type="EMBL" id="XDQ23210.1"/>
    </source>
</evidence>
<organism evidence="1">
    <name type="scientific">Streptomyces sp. R21</name>
    <dbReference type="NCBI Taxonomy" id="3238627"/>
    <lineage>
        <taxon>Bacteria</taxon>
        <taxon>Bacillati</taxon>
        <taxon>Actinomycetota</taxon>
        <taxon>Actinomycetes</taxon>
        <taxon>Kitasatosporales</taxon>
        <taxon>Streptomycetaceae</taxon>
        <taxon>Streptomyces</taxon>
    </lineage>
</organism>
<protein>
    <submittedName>
        <fullName evidence="1">Uncharacterized protein</fullName>
    </submittedName>
</protein>
<name>A0AB39P040_9ACTN</name>
<dbReference type="EMBL" id="CP163435">
    <property type="protein sequence ID" value="XDQ23210.1"/>
    <property type="molecule type" value="Genomic_DNA"/>
</dbReference>